<proteinExistence type="predicted"/>
<dbReference type="InterPro" id="IPR023753">
    <property type="entry name" value="FAD/NAD-binding_dom"/>
</dbReference>
<sequence length="316" mass="32995">MNTNTVIGTDTKPATVLDAVVIGGSFAGLSAAIQIARARRTVCVVDAGRPRNRFAEASHGFFGQDGSAPQAMIAAAREQVARYPTARTIAGEASAARTVGDGFEVRLQDGERLMAARLVLAFGISDILPPLPGLAERWGRSVLHCPYCHGFEYAGGRLGVLQSTPMSAHQAMLIADWGPTTLYLNGGDAPDGDTLAKLARRGVAIEPARVSALHGENGGLSALRLEDGREAAIDALYVAPKSRLNSPIAEDLGCAVDEGPLGPVIRTDERKRTTVPGIYAAGDIARAPHNASWAAADGVTAGVFLHQSLVFEPLAA</sequence>
<dbReference type="Pfam" id="PF07992">
    <property type="entry name" value="Pyr_redox_2"/>
    <property type="match status" value="1"/>
</dbReference>
<name>A0A1M7ZHP5_9HYPH</name>
<dbReference type="STRING" id="1123029.SAMN02745172_01705"/>
<dbReference type="InterPro" id="IPR050097">
    <property type="entry name" value="Ferredoxin-NADP_redctase_2"/>
</dbReference>
<evidence type="ECO:0000256" key="1">
    <source>
        <dbReference type="ARBA" id="ARBA00018719"/>
    </source>
</evidence>
<protein>
    <recommendedName>
        <fullName evidence="1">Thioredoxin reductase</fullName>
    </recommendedName>
</protein>
<dbReference type="Gene3D" id="3.50.50.60">
    <property type="entry name" value="FAD/NAD(P)-binding domain"/>
    <property type="match status" value="2"/>
</dbReference>
<organism evidence="5 6">
    <name type="scientific">Pseudoxanthobacter soli DSM 19599</name>
    <dbReference type="NCBI Taxonomy" id="1123029"/>
    <lineage>
        <taxon>Bacteria</taxon>
        <taxon>Pseudomonadati</taxon>
        <taxon>Pseudomonadota</taxon>
        <taxon>Alphaproteobacteria</taxon>
        <taxon>Hyphomicrobiales</taxon>
        <taxon>Segnochrobactraceae</taxon>
        <taxon>Pseudoxanthobacter</taxon>
    </lineage>
</organism>
<dbReference type="AlphaFoldDB" id="A0A1M7ZHP5"/>
<dbReference type="PRINTS" id="PR00368">
    <property type="entry name" value="FADPNR"/>
</dbReference>
<dbReference type="SUPFAM" id="SSF51905">
    <property type="entry name" value="FAD/NAD(P)-binding domain"/>
    <property type="match status" value="1"/>
</dbReference>
<keyword evidence="6" id="KW-1185">Reference proteome</keyword>
<feature type="domain" description="FAD/NAD(P)-binding" evidence="4">
    <location>
        <begin position="18"/>
        <end position="298"/>
    </location>
</feature>
<dbReference type="EMBL" id="FRXO01000003">
    <property type="protein sequence ID" value="SHO64421.1"/>
    <property type="molecule type" value="Genomic_DNA"/>
</dbReference>
<keyword evidence="2" id="KW-0285">Flavoprotein</keyword>
<evidence type="ECO:0000256" key="2">
    <source>
        <dbReference type="ARBA" id="ARBA00022630"/>
    </source>
</evidence>
<evidence type="ECO:0000313" key="5">
    <source>
        <dbReference type="EMBL" id="SHO64421.1"/>
    </source>
</evidence>
<evidence type="ECO:0000256" key="3">
    <source>
        <dbReference type="ARBA" id="ARBA00023002"/>
    </source>
</evidence>
<gene>
    <name evidence="5" type="ORF">SAMN02745172_01705</name>
</gene>
<reference evidence="5 6" key="1">
    <citation type="submission" date="2016-12" db="EMBL/GenBank/DDBJ databases">
        <authorList>
            <person name="Song W.-J."/>
            <person name="Kurnit D.M."/>
        </authorList>
    </citation>
    <scope>NUCLEOTIDE SEQUENCE [LARGE SCALE GENOMIC DNA]</scope>
    <source>
        <strain evidence="5 6">DSM 19599</strain>
    </source>
</reference>
<dbReference type="RefSeq" id="WP_073627597.1">
    <property type="nucleotide sequence ID" value="NZ_FRXO01000003.1"/>
</dbReference>
<dbReference type="PRINTS" id="PR00469">
    <property type="entry name" value="PNDRDTASEII"/>
</dbReference>
<dbReference type="OrthoDB" id="9786503at2"/>
<dbReference type="PANTHER" id="PTHR48105">
    <property type="entry name" value="THIOREDOXIN REDUCTASE 1-RELATED-RELATED"/>
    <property type="match status" value="1"/>
</dbReference>
<dbReference type="InterPro" id="IPR036188">
    <property type="entry name" value="FAD/NAD-bd_sf"/>
</dbReference>
<evidence type="ECO:0000259" key="4">
    <source>
        <dbReference type="Pfam" id="PF07992"/>
    </source>
</evidence>
<keyword evidence="3" id="KW-0560">Oxidoreductase</keyword>
<accession>A0A1M7ZHP5</accession>
<evidence type="ECO:0000313" key="6">
    <source>
        <dbReference type="Proteomes" id="UP000186406"/>
    </source>
</evidence>
<dbReference type="Proteomes" id="UP000186406">
    <property type="component" value="Unassembled WGS sequence"/>
</dbReference>
<dbReference type="GO" id="GO:0016491">
    <property type="term" value="F:oxidoreductase activity"/>
    <property type="evidence" value="ECO:0007669"/>
    <property type="project" value="UniProtKB-KW"/>
</dbReference>